<protein>
    <recommendedName>
        <fullName evidence="1">SET domain-containing protein</fullName>
    </recommendedName>
</protein>
<dbReference type="CDD" id="cd20071">
    <property type="entry name" value="SET_SMYD"/>
    <property type="match status" value="1"/>
</dbReference>
<evidence type="ECO:0000313" key="4">
    <source>
        <dbReference type="Proteomes" id="UP001153365"/>
    </source>
</evidence>
<dbReference type="InterPro" id="IPR053185">
    <property type="entry name" value="SET_domain_protein"/>
</dbReference>
<dbReference type="InterPro" id="IPR001214">
    <property type="entry name" value="SET_dom"/>
</dbReference>
<reference evidence="3" key="1">
    <citation type="submission" date="2022-06" db="EMBL/GenBank/DDBJ databases">
        <authorList>
            <consortium name="SYNGENTA / RWTH Aachen University"/>
        </authorList>
    </citation>
    <scope>NUCLEOTIDE SEQUENCE</scope>
</reference>
<keyword evidence="4" id="KW-1185">Reference proteome</keyword>
<sequence>MQKKMYFFLSRTLAGSLVLNNALIQASSNYVNQLEYQLSYFNYNETRLDPEFSQNEMTCNYKDHVFDNSDGLVYKYDRVPPQEPLGKPWRDGFAVVSCHALTNDPEEEKFCFFLNPEINQGNGLVVFTRPSTMIQSLEGQINLERDTLSTSAVQLVSMPEKGGVGALASRSIMAGERVTQDRALAVVSVEDAVYQSGNLWKIRKMAIDMLPLHSRRRVALMIGSGKSEEEWISNAFDVNSFTARLGNGVTHFALISGEPTRLNHACRPNTAFYFNGATLEVFMHALKPIKAGEELTVSYHRMDRTFEERQKDLKRNYEFDCRCSHCSMSEVEILESDKRIRRIDQIRDAIMNKKVNITKSLEDEMTELYEKEDLLQTIWDLYFTLAVGNRYLENYKRVQFYLEKSLKWIYLVMDHHSQYVYAFRHFIEHPELLAKDKA</sequence>
<dbReference type="Pfam" id="PF00856">
    <property type="entry name" value="SET"/>
    <property type="match status" value="1"/>
</dbReference>
<dbReference type="PANTHER" id="PTHR47332">
    <property type="entry name" value="SET DOMAIN-CONTAINING PROTEIN 5"/>
    <property type="match status" value="1"/>
</dbReference>
<dbReference type="PANTHER" id="PTHR47332:SF6">
    <property type="entry name" value="SET DOMAIN-CONTAINING PROTEIN"/>
    <property type="match status" value="1"/>
</dbReference>
<evidence type="ECO:0000259" key="1">
    <source>
        <dbReference type="PROSITE" id="PS50280"/>
    </source>
</evidence>
<dbReference type="Gene3D" id="2.170.270.10">
    <property type="entry name" value="SET domain"/>
    <property type="match status" value="1"/>
</dbReference>
<dbReference type="InterPro" id="IPR046341">
    <property type="entry name" value="SET_dom_sf"/>
</dbReference>
<evidence type="ECO:0000313" key="2">
    <source>
        <dbReference type="EMBL" id="CAH7669419.1"/>
    </source>
</evidence>
<dbReference type="PROSITE" id="PS50280">
    <property type="entry name" value="SET"/>
    <property type="match status" value="1"/>
</dbReference>
<proteinExistence type="predicted"/>
<dbReference type="Proteomes" id="UP001153365">
    <property type="component" value="Unassembled WGS sequence"/>
</dbReference>
<dbReference type="EMBL" id="CALTRL010000729">
    <property type="protein sequence ID" value="CAH7669419.1"/>
    <property type="molecule type" value="Genomic_DNA"/>
</dbReference>
<accession>A0AAV0BQX8</accession>
<gene>
    <name evidence="3" type="ORF">PPACK8108_LOCUS23741</name>
    <name evidence="2" type="ORF">PPACK8108_LOCUS4039</name>
</gene>
<dbReference type="EMBL" id="CALTRL010006007">
    <property type="protein sequence ID" value="CAH7688737.1"/>
    <property type="molecule type" value="Genomic_DNA"/>
</dbReference>
<feature type="domain" description="SET" evidence="1">
    <location>
        <begin position="151"/>
        <end position="300"/>
    </location>
</feature>
<organism evidence="3 4">
    <name type="scientific">Phakopsora pachyrhizi</name>
    <name type="common">Asian soybean rust disease fungus</name>
    <dbReference type="NCBI Taxonomy" id="170000"/>
    <lineage>
        <taxon>Eukaryota</taxon>
        <taxon>Fungi</taxon>
        <taxon>Dikarya</taxon>
        <taxon>Basidiomycota</taxon>
        <taxon>Pucciniomycotina</taxon>
        <taxon>Pucciniomycetes</taxon>
        <taxon>Pucciniales</taxon>
        <taxon>Phakopsoraceae</taxon>
        <taxon>Phakopsora</taxon>
    </lineage>
</organism>
<evidence type="ECO:0000313" key="3">
    <source>
        <dbReference type="EMBL" id="CAH7688737.1"/>
    </source>
</evidence>
<dbReference type="SUPFAM" id="SSF82199">
    <property type="entry name" value="SET domain"/>
    <property type="match status" value="1"/>
</dbReference>
<dbReference type="AlphaFoldDB" id="A0AAV0BQX8"/>
<comment type="caution">
    <text evidence="3">The sequence shown here is derived from an EMBL/GenBank/DDBJ whole genome shotgun (WGS) entry which is preliminary data.</text>
</comment>
<name>A0AAV0BQX8_PHAPC</name>